<dbReference type="GO" id="GO:0003725">
    <property type="term" value="F:double-stranded RNA binding"/>
    <property type="evidence" value="ECO:0007669"/>
    <property type="project" value="InterPro"/>
</dbReference>
<evidence type="ECO:0000313" key="13">
    <source>
        <dbReference type="EMBL" id="ANV79047.1"/>
    </source>
</evidence>
<accession>A0A1B1T9U0</accession>
<evidence type="ECO:0000256" key="10">
    <source>
        <dbReference type="ARBA" id="ARBA00029774"/>
    </source>
</evidence>
<dbReference type="GO" id="GO:0000049">
    <property type="term" value="F:tRNA binding"/>
    <property type="evidence" value="ECO:0007669"/>
    <property type="project" value="TreeGrafter"/>
</dbReference>
<organism evidence="13">
    <name type="scientific">uncultured Poseidoniia archaeon</name>
    <dbReference type="NCBI Taxonomy" id="1697135"/>
    <lineage>
        <taxon>Archaea</taxon>
        <taxon>Methanobacteriati</taxon>
        <taxon>Thermoplasmatota</taxon>
        <taxon>Candidatus Poseidoniia</taxon>
        <taxon>environmental samples</taxon>
    </lineage>
</organism>
<dbReference type="GO" id="GO:0005524">
    <property type="term" value="F:ATP binding"/>
    <property type="evidence" value="ECO:0007669"/>
    <property type="project" value="UniProtKB-KW"/>
</dbReference>
<dbReference type="GO" id="GO:0061710">
    <property type="term" value="F:L-threonylcarbamoyladenylate synthase"/>
    <property type="evidence" value="ECO:0007669"/>
    <property type="project" value="UniProtKB-EC"/>
</dbReference>
<comment type="subcellular location">
    <subcellularLocation>
        <location evidence="1">Cytoplasm</location>
    </subcellularLocation>
</comment>
<evidence type="ECO:0000256" key="2">
    <source>
        <dbReference type="ARBA" id="ARBA00007663"/>
    </source>
</evidence>
<dbReference type="GO" id="GO:0006450">
    <property type="term" value="P:regulation of translational fidelity"/>
    <property type="evidence" value="ECO:0007669"/>
    <property type="project" value="TreeGrafter"/>
</dbReference>
<comment type="catalytic activity">
    <reaction evidence="11">
        <text>L-threonine + hydrogencarbonate + ATP = L-threonylcarbamoyladenylate + diphosphate + H2O</text>
        <dbReference type="Rhea" id="RHEA:36407"/>
        <dbReference type="ChEBI" id="CHEBI:15377"/>
        <dbReference type="ChEBI" id="CHEBI:17544"/>
        <dbReference type="ChEBI" id="CHEBI:30616"/>
        <dbReference type="ChEBI" id="CHEBI:33019"/>
        <dbReference type="ChEBI" id="CHEBI:57926"/>
        <dbReference type="ChEBI" id="CHEBI:73682"/>
        <dbReference type="EC" id="2.7.7.87"/>
    </reaction>
</comment>
<evidence type="ECO:0000256" key="11">
    <source>
        <dbReference type="ARBA" id="ARBA00048366"/>
    </source>
</evidence>
<comment type="similarity">
    <text evidence="2">Belongs to the SUA5 family.</text>
</comment>
<dbReference type="GO" id="GO:0008033">
    <property type="term" value="P:tRNA processing"/>
    <property type="evidence" value="ECO:0007669"/>
    <property type="project" value="UniProtKB-KW"/>
</dbReference>
<dbReference type="EC" id="2.7.7.87" evidence="3"/>
<dbReference type="InterPro" id="IPR006070">
    <property type="entry name" value="Sua5-like_dom"/>
</dbReference>
<evidence type="ECO:0000256" key="6">
    <source>
        <dbReference type="ARBA" id="ARBA00022694"/>
    </source>
</evidence>
<keyword evidence="9" id="KW-0067">ATP-binding</keyword>
<dbReference type="EMBL" id="KP211812">
    <property type="protein sequence ID" value="ANV79047.1"/>
    <property type="molecule type" value="Genomic_DNA"/>
</dbReference>
<dbReference type="PROSITE" id="PS51163">
    <property type="entry name" value="YRDC"/>
    <property type="match status" value="1"/>
</dbReference>
<evidence type="ECO:0000256" key="8">
    <source>
        <dbReference type="ARBA" id="ARBA00022741"/>
    </source>
</evidence>
<sequence length="155" mass="16828">MIVSVGVSNLQQASELVYLTDDLEDFISAFPEGSLTIILPAKERLDNRLGGEKIAIRILADPIAKKLIENTGPLTATSANISGSEPLRDCEMAAKTLSSSENMVSYLSGTCSGGAPSTLIAWYTVCKSPNSNEIEVLREGLVGKREILEWWKKRI</sequence>
<keyword evidence="5" id="KW-0808">Transferase</keyword>
<dbReference type="GO" id="GO:0005737">
    <property type="term" value="C:cytoplasm"/>
    <property type="evidence" value="ECO:0007669"/>
    <property type="project" value="UniProtKB-SubCell"/>
</dbReference>
<dbReference type="InterPro" id="IPR050156">
    <property type="entry name" value="TC-AMP_synthase_SUA5"/>
</dbReference>
<dbReference type="Gene3D" id="3.90.870.10">
    <property type="entry name" value="DHBP synthase"/>
    <property type="match status" value="1"/>
</dbReference>
<feature type="domain" description="YrdC-like" evidence="12">
    <location>
        <begin position="1"/>
        <end position="142"/>
    </location>
</feature>
<keyword evidence="7" id="KW-0548">Nucleotidyltransferase</keyword>
<dbReference type="PANTHER" id="PTHR17490:SF16">
    <property type="entry name" value="THREONYLCARBAMOYL-AMP SYNTHASE"/>
    <property type="match status" value="1"/>
</dbReference>
<protein>
    <recommendedName>
        <fullName evidence="10">L-threonylcarbamoyladenylate synthase</fullName>
        <ecNumber evidence="3">2.7.7.87</ecNumber>
    </recommendedName>
    <alternativeName>
        <fullName evidence="10">L-threonylcarbamoyladenylate synthase</fullName>
    </alternativeName>
</protein>
<keyword evidence="6" id="KW-0819">tRNA processing</keyword>
<evidence type="ECO:0000259" key="12">
    <source>
        <dbReference type="PROSITE" id="PS51163"/>
    </source>
</evidence>
<dbReference type="Pfam" id="PF01300">
    <property type="entry name" value="Sua5_yciO_yrdC"/>
    <property type="match status" value="1"/>
</dbReference>
<dbReference type="AlphaFoldDB" id="A0A1B1T9U0"/>
<evidence type="ECO:0000256" key="9">
    <source>
        <dbReference type="ARBA" id="ARBA00022840"/>
    </source>
</evidence>
<dbReference type="InterPro" id="IPR017945">
    <property type="entry name" value="DHBP_synth_RibB-like_a/b_dom"/>
</dbReference>
<keyword evidence="8" id="KW-0547">Nucleotide-binding</keyword>
<evidence type="ECO:0000256" key="3">
    <source>
        <dbReference type="ARBA" id="ARBA00012584"/>
    </source>
</evidence>
<reference evidence="13" key="1">
    <citation type="submission" date="2014-11" db="EMBL/GenBank/DDBJ databases">
        <authorList>
            <person name="Zhu J."/>
            <person name="Qi W."/>
            <person name="Song R."/>
        </authorList>
    </citation>
    <scope>NUCLEOTIDE SEQUENCE</scope>
</reference>
<evidence type="ECO:0000256" key="5">
    <source>
        <dbReference type="ARBA" id="ARBA00022679"/>
    </source>
</evidence>
<dbReference type="PANTHER" id="PTHR17490">
    <property type="entry name" value="SUA5"/>
    <property type="match status" value="1"/>
</dbReference>
<evidence type="ECO:0000256" key="7">
    <source>
        <dbReference type="ARBA" id="ARBA00022695"/>
    </source>
</evidence>
<evidence type="ECO:0000256" key="4">
    <source>
        <dbReference type="ARBA" id="ARBA00022490"/>
    </source>
</evidence>
<evidence type="ECO:0000256" key="1">
    <source>
        <dbReference type="ARBA" id="ARBA00004496"/>
    </source>
</evidence>
<proteinExistence type="inferred from homology"/>
<reference evidence="13" key="2">
    <citation type="journal article" date="2015" name="ISME J.">
        <title>A new class of marine Euryarchaeota group II from the Mediterranean deep chlorophyll maximum.</title>
        <authorList>
            <person name="Martin-Cuadrado A.B."/>
            <person name="Garcia-Heredia I."/>
            <person name="Molto A.G."/>
            <person name="Lopez-Ubeda R."/>
            <person name="Kimes N."/>
            <person name="Lopez-Garcia P."/>
            <person name="Moreira D."/>
            <person name="Rodriguez-Valera F."/>
        </authorList>
    </citation>
    <scope>NUCLEOTIDE SEQUENCE</scope>
</reference>
<name>A0A1B1T9U0_9ARCH</name>
<keyword evidence="4" id="KW-0963">Cytoplasm</keyword>
<dbReference type="SUPFAM" id="SSF55821">
    <property type="entry name" value="YrdC/RibB"/>
    <property type="match status" value="1"/>
</dbReference>